<feature type="compositionally biased region" description="Polar residues" evidence="9">
    <location>
        <begin position="1381"/>
        <end position="1390"/>
    </location>
</feature>
<keyword evidence="14" id="KW-1185">Reference proteome</keyword>
<keyword evidence="3 10" id="KW-0812">Transmembrane</keyword>
<dbReference type="Gene3D" id="1.20.1560.10">
    <property type="entry name" value="ABC transporter type 1, transmembrane domain"/>
    <property type="match status" value="2"/>
</dbReference>
<dbReference type="PANTHER" id="PTHR24223">
    <property type="entry name" value="ATP-BINDING CASSETTE SUB-FAMILY C"/>
    <property type="match status" value="1"/>
</dbReference>
<reference evidence="13 14" key="1">
    <citation type="journal article" date="2018" name="Elife">
        <title>Firefly genomes illuminate parallel origins of bioluminescence in beetles.</title>
        <authorList>
            <person name="Fallon T.R."/>
            <person name="Lower S.E."/>
            <person name="Chang C.H."/>
            <person name="Bessho-Uehara M."/>
            <person name="Martin G.J."/>
            <person name="Bewick A.J."/>
            <person name="Behringer M."/>
            <person name="Debat H.J."/>
            <person name="Wong I."/>
            <person name="Day J.C."/>
            <person name="Suvorov A."/>
            <person name="Silva C.J."/>
            <person name="Stanger-Hall K.F."/>
            <person name="Hall D.W."/>
            <person name="Schmitz R.J."/>
            <person name="Nelson D.R."/>
            <person name="Lewis S.M."/>
            <person name="Shigenobu S."/>
            <person name="Bybee S.M."/>
            <person name="Larracuente A.M."/>
            <person name="Oba Y."/>
            <person name="Weng J.K."/>
        </authorList>
    </citation>
    <scope>NUCLEOTIDE SEQUENCE [LARGE SCALE GENOMIC DNA]</scope>
    <source>
        <strain evidence="13">1611_PpyrPB1</strain>
        <tissue evidence="13">Whole body</tissue>
    </source>
</reference>
<feature type="transmembrane region" description="Helical" evidence="10">
    <location>
        <begin position="917"/>
        <end position="937"/>
    </location>
</feature>
<dbReference type="PANTHER" id="PTHR24223:SF448">
    <property type="entry name" value="FI20146P1-RELATED"/>
    <property type="match status" value="1"/>
</dbReference>
<feature type="transmembrane region" description="Helical" evidence="10">
    <location>
        <begin position="320"/>
        <end position="342"/>
    </location>
</feature>
<sequence length="1403" mass="156578">MDWKSKSIRPTNPRKNANAFCVPTFLFTLPIFFKGWRKELTEADVYEPLSGYRARLLGEKLEQLWREEVEKCKKSKATPTLRNQLIRAFWFEGIVNGLVLMVVEVIVKPLQCVLIGRLITVVSSVENVGKHELYMYGAGMACCSLITSSLIHPYLLAVHNLGLKLRIACISLVYRKILRLKLSEFEGMSSGKILTLVTNDSNRFYEIPLLIHYMLVAVLQIAVVGWFLYKEFGISSLIGVFFIISFVGLYYLLGTISKRLRSKILTKTDERVRVTKEIIYGIQVLKMYKWEGYFSNLVSECRRFEIRFTRISSYVKGMCASFQLFVLRTSVFATILAFVLLGNDITAAKAFQLVSFYAILRAPIVSFLPKAIYVIMESVIPLERLSEFLRCDETQKDSHARSDESGDAIILRNVFVQKASTNLLSDINVSIGRGRLVVIVGPVGCGKTSLAHAILNEMSLSSGSITVSGSVSYASQEPWIFTSTVRQNIIFGNKIDKQRYDNVVKACALSRDLKLFPHHDQTIVGEHGASLSGGQKARIGLARAVYRNADIYILDDPLSAVDSRVGKSIFHDCFKSLLKDKTVVLITHQVQYLKAADDIIVLNNGTVTAQGSFSDLVSQNVDFDVILCNGDGEMITECETNPQKVRTTSTGSLVSKQVDAPDTTDEQTTSGAVASSVYKTYFSAGSHWSTSCFVIALFVIAQVLASGSDYFIAYWVNLNQVQTSSVSMPINIFIYIYTTIIFGVIVFVIAAMVTLHSLCMESSTGLHNAMFTSVLGSPLKFFHLNHSGRILNRFSKDLQTIDEELPLMMHETVLMGLMTTGAIVLIAVVNYVSLIPAAIAIVMLYYLRKFYLATSRKLKRIEATTRSPVLGYVNATIEGLSTIRAFNAEQVVLNEFNYHQDLNSSASYMFISTSRAFGYWTDLSCTMFNTCAIFLLLITGNNFGGNIGLTITQSLGLTGILQFVIRQYAEMENAMTSVERVLEYGALEQEPEDHCITPPPNWPEHGKIVFDSISLRYSRELLILNDINLVIKPREKVGIVGRTGAGKSSIINAMFRLSEFSGSITIDGIDTKTVPLCDLRSKISIIPQQPTIFSGSLRNNLDPLDEYSDAILWTALENVELKDTVSNLPFGLNSVITEGGLSFSIGQRQLMCLARAMLRNNKILVLDEATANVDPKTDLLIQTAVRKNFSNCTVLTIAHRLDTVIDSDKILVIDGGKVVEFDHPHVLLQDCDGVFYAMVNQTDRRNVCENVPPSEKTRSLPYGEHPIPFIGENQVIVTSPYRLFRFQTRPTAMQRDHDLNMRFFLWQWPENPMDPPESVLPAAPDGRFTPRHATRKSQSILKTTPVQSFIVPSSGVSANLAQTPMKDESRVAKRKTLLMRNPSTDSSITSVDEKDEILQGEPF</sequence>
<evidence type="ECO:0000256" key="7">
    <source>
        <dbReference type="ARBA" id="ARBA00022989"/>
    </source>
</evidence>
<dbReference type="InterPro" id="IPR050173">
    <property type="entry name" value="ABC_transporter_C-like"/>
</dbReference>
<gene>
    <name evidence="13" type="ORF">PPYR_14832</name>
</gene>
<feature type="transmembrane region" description="Helical" evidence="10">
    <location>
        <begin position="209"/>
        <end position="228"/>
    </location>
</feature>
<organism evidence="13 14">
    <name type="scientific">Photinus pyralis</name>
    <name type="common">Common eastern firefly</name>
    <name type="synonym">Lampyris pyralis</name>
    <dbReference type="NCBI Taxonomy" id="7054"/>
    <lineage>
        <taxon>Eukaryota</taxon>
        <taxon>Metazoa</taxon>
        <taxon>Ecdysozoa</taxon>
        <taxon>Arthropoda</taxon>
        <taxon>Hexapoda</taxon>
        <taxon>Insecta</taxon>
        <taxon>Pterygota</taxon>
        <taxon>Neoptera</taxon>
        <taxon>Endopterygota</taxon>
        <taxon>Coleoptera</taxon>
        <taxon>Polyphaga</taxon>
        <taxon>Elateriformia</taxon>
        <taxon>Elateroidea</taxon>
        <taxon>Lampyridae</taxon>
        <taxon>Lampyrinae</taxon>
        <taxon>Photinus</taxon>
    </lineage>
</organism>
<feature type="transmembrane region" description="Helical" evidence="10">
    <location>
        <begin position="133"/>
        <end position="156"/>
    </location>
</feature>
<dbReference type="FunFam" id="3.40.50.300:FF:000163">
    <property type="entry name" value="Multidrug resistance-associated protein member 4"/>
    <property type="match status" value="1"/>
</dbReference>
<dbReference type="FunFam" id="1.20.1560.10:FF:000026">
    <property type="entry name" value="Multidrug resistance-associated protein lethal(2)03659"/>
    <property type="match status" value="1"/>
</dbReference>
<feature type="domain" description="ABC transmembrane type-1" evidence="12">
    <location>
        <begin position="693"/>
        <end position="973"/>
    </location>
</feature>
<dbReference type="SUPFAM" id="SSF52540">
    <property type="entry name" value="P-loop containing nucleoside triphosphate hydrolases"/>
    <property type="match status" value="2"/>
</dbReference>
<evidence type="ECO:0000256" key="2">
    <source>
        <dbReference type="ARBA" id="ARBA00022448"/>
    </source>
</evidence>
<keyword evidence="4" id="KW-0677">Repeat</keyword>
<feature type="transmembrane region" description="Helical" evidence="10">
    <location>
        <begin position="814"/>
        <end position="847"/>
    </location>
</feature>
<evidence type="ECO:0000259" key="11">
    <source>
        <dbReference type="PROSITE" id="PS50893"/>
    </source>
</evidence>
<dbReference type="InterPro" id="IPR017871">
    <property type="entry name" value="ABC_transporter-like_CS"/>
</dbReference>
<evidence type="ECO:0000256" key="6">
    <source>
        <dbReference type="ARBA" id="ARBA00022840"/>
    </source>
</evidence>
<evidence type="ECO:0000256" key="4">
    <source>
        <dbReference type="ARBA" id="ARBA00022737"/>
    </source>
</evidence>
<evidence type="ECO:0008006" key="15">
    <source>
        <dbReference type="Google" id="ProtNLM"/>
    </source>
</evidence>
<dbReference type="InParanoid" id="A0A5N4A6D1"/>
<evidence type="ECO:0000256" key="10">
    <source>
        <dbReference type="SAM" id="Phobius"/>
    </source>
</evidence>
<evidence type="ECO:0000256" key="3">
    <source>
        <dbReference type="ARBA" id="ARBA00022692"/>
    </source>
</evidence>
<feature type="transmembrane region" description="Helical" evidence="10">
    <location>
        <begin position="692"/>
        <end position="712"/>
    </location>
</feature>
<dbReference type="PROSITE" id="PS00211">
    <property type="entry name" value="ABC_TRANSPORTER_1"/>
    <property type="match status" value="1"/>
</dbReference>
<dbReference type="GO" id="GO:0140359">
    <property type="term" value="F:ABC-type transporter activity"/>
    <property type="evidence" value="ECO:0007669"/>
    <property type="project" value="InterPro"/>
</dbReference>
<name>A0A5N4A6D1_PHOPY</name>
<feature type="transmembrane region" description="Helical" evidence="10">
    <location>
        <begin position="732"/>
        <end position="753"/>
    </location>
</feature>
<dbReference type="Gene3D" id="3.40.50.300">
    <property type="entry name" value="P-loop containing nucleotide triphosphate hydrolases"/>
    <property type="match status" value="2"/>
</dbReference>
<evidence type="ECO:0000256" key="5">
    <source>
        <dbReference type="ARBA" id="ARBA00022741"/>
    </source>
</evidence>
<evidence type="ECO:0000259" key="12">
    <source>
        <dbReference type="PROSITE" id="PS50929"/>
    </source>
</evidence>
<feature type="domain" description="ABC transmembrane type-1" evidence="12">
    <location>
        <begin position="97"/>
        <end position="376"/>
    </location>
</feature>
<feature type="transmembrane region" description="Helical" evidence="10">
    <location>
        <begin position="354"/>
        <end position="376"/>
    </location>
</feature>
<dbReference type="EMBL" id="VVIM01000010">
    <property type="protein sequence ID" value="KAB0792873.1"/>
    <property type="molecule type" value="Genomic_DNA"/>
</dbReference>
<evidence type="ECO:0000313" key="13">
    <source>
        <dbReference type="EMBL" id="KAB0792873.1"/>
    </source>
</evidence>
<keyword evidence="5" id="KW-0547">Nucleotide-binding</keyword>
<dbReference type="Pfam" id="PF00664">
    <property type="entry name" value="ABC_membrane"/>
    <property type="match status" value="2"/>
</dbReference>
<evidence type="ECO:0000313" key="14">
    <source>
        <dbReference type="Proteomes" id="UP000327044"/>
    </source>
</evidence>
<dbReference type="Proteomes" id="UP000327044">
    <property type="component" value="Unassembled WGS sequence"/>
</dbReference>
<dbReference type="GO" id="GO:0005524">
    <property type="term" value="F:ATP binding"/>
    <property type="evidence" value="ECO:0007669"/>
    <property type="project" value="UniProtKB-KW"/>
</dbReference>
<dbReference type="CDD" id="cd18580">
    <property type="entry name" value="ABC_6TM_ABCC_D2"/>
    <property type="match status" value="1"/>
</dbReference>
<feature type="transmembrane region" description="Helical" evidence="10">
    <location>
        <begin position="943"/>
        <end position="965"/>
    </location>
</feature>
<dbReference type="SMART" id="SM00382">
    <property type="entry name" value="AAA"/>
    <property type="match status" value="2"/>
</dbReference>
<dbReference type="PROSITE" id="PS50893">
    <property type="entry name" value="ABC_TRANSPORTER_2"/>
    <property type="match status" value="2"/>
</dbReference>
<comment type="subcellular location">
    <subcellularLocation>
        <location evidence="1">Membrane</location>
        <topology evidence="1">Multi-pass membrane protein</topology>
    </subcellularLocation>
</comment>
<dbReference type="GO" id="GO:0016887">
    <property type="term" value="F:ATP hydrolysis activity"/>
    <property type="evidence" value="ECO:0007669"/>
    <property type="project" value="InterPro"/>
</dbReference>
<dbReference type="FunFam" id="1.20.1560.10:FF:000014">
    <property type="entry name" value="Multidrug resistance-associated protein member 4"/>
    <property type="match status" value="1"/>
</dbReference>
<feature type="domain" description="ABC transporter" evidence="11">
    <location>
        <begin position="1008"/>
        <end position="1240"/>
    </location>
</feature>
<dbReference type="InterPro" id="IPR003439">
    <property type="entry name" value="ABC_transporter-like_ATP-bd"/>
</dbReference>
<dbReference type="Pfam" id="PF00005">
    <property type="entry name" value="ABC_tran"/>
    <property type="match status" value="2"/>
</dbReference>
<dbReference type="FunFam" id="3.40.50.300:FF:000973">
    <property type="entry name" value="Multidrug resistance-associated protein 4"/>
    <property type="match status" value="1"/>
</dbReference>
<dbReference type="GO" id="GO:0016020">
    <property type="term" value="C:membrane"/>
    <property type="evidence" value="ECO:0007669"/>
    <property type="project" value="UniProtKB-SubCell"/>
</dbReference>
<evidence type="ECO:0000256" key="1">
    <source>
        <dbReference type="ARBA" id="ARBA00004141"/>
    </source>
</evidence>
<feature type="domain" description="ABC transporter" evidence="11">
    <location>
        <begin position="409"/>
        <end position="629"/>
    </location>
</feature>
<accession>A0A5N4A6D1</accession>
<keyword evidence="6" id="KW-0067">ATP-binding</keyword>
<keyword evidence="8 10" id="KW-0472">Membrane</keyword>
<keyword evidence="2" id="KW-0813">Transport</keyword>
<feature type="transmembrane region" description="Helical" evidence="10">
    <location>
        <begin position="89"/>
        <end position="107"/>
    </location>
</feature>
<evidence type="ECO:0000256" key="9">
    <source>
        <dbReference type="SAM" id="MobiDB-lite"/>
    </source>
</evidence>
<dbReference type="PROSITE" id="PS50929">
    <property type="entry name" value="ABC_TM1F"/>
    <property type="match status" value="2"/>
</dbReference>
<keyword evidence="7 10" id="KW-1133">Transmembrane helix</keyword>
<dbReference type="InterPro" id="IPR011527">
    <property type="entry name" value="ABC1_TM_dom"/>
</dbReference>
<dbReference type="CDD" id="cd03244">
    <property type="entry name" value="ABCC_MRP_domain2"/>
    <property type="match status" value="1"/>
</dbReference>
<dbReference type="InterPro" id="IPR036640">
    <property type="entry name" value="ABC1_TM_sf"/>
</dbReference>
<dbReference type="InterPro" id="IPR044746">
    <property type="entry name" value="ABCC_6TM_D1"/>
</dbReference>
<feature type="transmembrane region" description="Helical" evidence="10">
    <location>
        <begin position="234"/>
        <end position="253"/>
    </location>
</feature>
<dbReference type="CDD" id="cd03250">
    <property type="entry name" value="ABCC_MRP_domain1"/>
    <property type="match status" value="1"/>
</dbReference>
<proteinExistence type="predicted"/>
<dbReference type="InterPro" id="IPR027417">
    <property type="entry name" value="P-loop_NTPase"/>
</dbReference>
<protein>
    <recommendedName>
        <fullName evidence="15">Multidrug resistance-associated protein lethal(2)03659</fullName>
    </recommendedName>
</protein>
<evidence type="ECO:0000256" key="8">
    <source>
        <dbReference type="ARBA" id="ARBA00023136"/>
    </source>
</evidence>
<comment type="caution">
    <text evidence="13">The sequence shown here is derived from an EMBL/GenBank/DDBJ whole genome shotgun (WGS) entry which is preliminary data.</text>
</comment>
<dbReference type="InterPro" id="IPR044726">
    <property type="entry name" value="ABCC_6TM_D2"/>
</dbReference>
<feature type="region of interest" description="Disordered" evidence="9">
    <location>
        <begin position="1379"/>
        <end position="1403"/>
    </location>
</feature>
<dbReference type="InterPro" id="IPR003593">
    <property type="entry name" value="AAA+_ATPase"/>
</dbReference>
<dbReference type="SUPFAM" id="SSF90123">
    <property type="entry name" value="ABC transporter transmembrane region"/>
    <property type="match status" value="2"/>
</dbReference>
<dbReference type="CDD" id="cd18579">
    <property type="entry name" value="ABC_6TM_ABCC_D1"/>
    <property type="match status" value="1"/>
</dbReference>